<comment type="caution">
    <text evidence="1">The sequence shown here is derived from an EMBL/GenBank/DDBJ whole genome shotgun (WGS) entry which is preliminary data.</text>
</comment>
<dbReference type="AlphaFoldDB" id="A0A9P8Q7V2"/>
<accession>A0A9P8Q7V2</accession>
<proteinExistence type="predicted"/>
<dbReference type="Proteomes" id="UP000774326">
    <property type="component" value="Unassembled WGS sequence"/>
</dbReference>
<sequence length="77" mass="9106">MEEHIMSTIYFEELYSSQAQYEKDWNSSLKSYKGIDHGLTKRRIQMLRTFTAIIINDLKHAVAYDADEKVAPIEFIY</sequence>
<reference evidence="1" key="1">
    <citation type="journal article" date="2021" name="Open Biol.">
        <title>Shared evolutionary footprints suggest mitochondrial oxidative damage underlies multiple complex I losses in fungi.</title>
        <authorList>
            <person name="Schikora-Tamarit M.A."/>
            <person name="Marcet-Houben M."/>
            <person name="Nosek J."/>
            <person name="Gabaldon T."/>
        </authorList>
    </citation>
    <scope>NUCLEOTIDE SEQUENCE</scope>
    <source>
        <strain evidence="1">CBS2887</strain>
    </source>
</reference>
<name>A0A9P8Q7V2_WICPI</name>
<evidence type="ECO:0000313" key="1">
    <source>
        <dbReference type="EMBL" id="KAH3685883.1"/>
    </source>
</evidence>
<organism evidence="1 2">
    <name type="scientific">Wickerhamomyces pijperi</name>
    <name type="common">Yeast</name>
    <name type="synonym">Pichia pijperi</name>
    <dbReference type="NCBI Taxonomy" id="599730"/>
    <lineage>
        <taxon>Eukaryota</taxon>
        <taxon>Fungi</taxon>
        <taxon>Dikarya</taxon>
        <taxon>Ascomycota</taxon>
        <taxon>Saccharomycotina</taxon>
        <taxon>Saccharomycetes</taxon>
        <taxon>Phaffomycetales</taxon>
        <taxon>Wickerhamomycetaceae</taxon>
        <taxon>Wickerhamomyces</taxon>
    </lineage>
</organism>
<reference evidence="1" key="2">
    <citation type="submission" date="2021-01" db="EMBL/GenBank/DDBJ databases">
        <authorList>
            <person name="Schikora-Tamarit M.A."/>
        </authorList>
    </citation>
    <scope>NUCLEOTIDE SEQUENCE</scope>
    <source>
        <strain evidence="1">CBS2887</strain>
    </source>
</reference>
<dbReference type="EMBL" id="JAEUBG010001747">
    <property type="protein sequence ID" value="KAH3685883.1"/>
    <property type="molecule type" value="Genomic_DNA"/>
</dbReference>
<evidence type="ECO:0000313" key="2">
    <source>
        <dbReference type="Proteomes" id="UP000774326"/>
    </source>
</evidence>
<keyword evidence="2" id="KW-1185">Reference proteome</keyword>
<protein>
    <submittedName>
        <fullName evidence="1">Uncharacterized protein</fullName>
    </submittedName>
</protein>
<gene>
    <name evidence="1" type="ORF">WICPIJ_003172</name>
</gene>